<keyword evidence="2" id="KW-1185">Reference proteome</keyword>
<name>A0A9X3XDJ8_9BACT</name>
<dbReference type="AlphaFoldDB" id="A0A9X3XDJ8"/>
<proteinExistence type="predicted"/>
<evidence type="ECO:0000313" key="1">
    <source>
        <dbReference type="EMBL" id="MDC3987058.1"/>
    </source>
</evidence>
<gene>
    <name evidence="1" type="ORF">KEG57_41710</name>
</gene>
<organism evidence="1 2">
    <name type="scientific">Polyangium jinanense</name>
    <dbReference type="NCBI Taxonomy" id="2829994"/>
    <lineage>
        <taxon>Bacteria</taxon>
        <taxon>Pseudomonadati</taxon>
        <taxon>Myxococcota</taxon>
        <taxon>Polyangia</taxon>
        <taxon>Polyangiales</taxon>
        <taxon>Polyangiaceae</taxon>
        <taxon>Polyangium</taxon>
    </lineage>
</organism>
<reference evidence="1 2" key="1">
    <citation type="submission" date="2021-04" db="EMBL/GenBank/DDBJ databases">
        <title>Genome analysis of Polyangium sp.</title>
        <authorList>
            <person name="Li Y."/>
            <person name="Wang J."/>
        </authorList>
    </citation>
    <scope>NUCLEOTIDE SEQUENCE [LARGE SCALE GENOMIC DNA]</scope>
    <source>
        <strain evidence="1 2">SDU14</strain>
    </source>
</reference>
<protein>
    <submittedName>
        <fullName evidence="1">Uncharacterized protein</fullName>
    </submittedName>
</protein>
<accession>A0A9X3XDJ8</accession>
<comment type="caution">
    <text evidence="1">The sequence shown here is derived from an EMBL/GenBank/DDBJ whole genome shotgun (WGS) entry which is preliminary data.</text>
</comment>
<dbReference type="Proteomes" id="UP001151081">
    <property type="component" value="Unassembled WGS sequence"/>
</dbReference>
<evidence type="ECO:0000313" key="2">
    <source>
        <dbReference type="Proteomes" id="UP001151081"/>
    </source>
</evidence>
<sequence length="285" mass="31242">MGSRSEPIVTQLRAGALVGHDETLVRFPAAKLGAWIEALRDHPDPAVRARGEELHARMTTGATPPIVEWPRPAEIEAIRARAEALGLPLDAAIYALVPRRVLDPASTLRTASSPKGITKKAWPKCKSEPMEHVITLDYAAMPELRERTGHGEDVRALAVFVSKREENCAWERDSGETAVVLLSEAALAKGHGDDGGCYEAVRIAIPSVVLDPYADDEDGRIEAIRDLIRDLRARALGRPGWLQTHDEDDGAADFLAQFDEDLVEDLNCGGDGRFYVFAKDAFWEC</sequence>
<dbReference type="RefSeq" id="WP_272422339.1">
    <property type="nucleotide sequence ID" value="NZ_JAGTJJ010000047.1"/>
</dbReference>
<dbReference type="EMBL" id="JAGTJJ010000047">
    <property type="protein sequence ID" value="MDC3987058.1"/>
    <property type="molecule type" value="Genomic_DNA"/>
</dbReference>